<dbReference type="GO" id="GO:0006935">
    <property type="term" value="P:chemotaxis"/>
    <property type="evidence" value="ECO:0007669"/>
    <property type="project" value="UniProtKB-KW"/>
</dbReference>
<keyword evidence="12" id="KW-0282">Flagellum</keyword>
<keyword evidence="7 10" id="KW-0283">Flagellar rotation</keyword>
<dbReference type="EMBL" id="CP003537">
    <property type="protein sequence ID" value="AGH95061.1"/>
    <property type="molecule type" value="Genomic_DNA"/>
</dbReference>
<keyword evidence="8 10" id="KW-1133">Transmembrane helix</keyword>
<dbReference type="KEGG" id="bex:A11Q_843"/>
<organism evidence="12 13">
    <name type="scientific">Pseudobdellovibrio exovorus JSS</name>
    <dbReference type="NCBI Taxonomy" id="1184267"/>
    <lineage>
        <taxon>Bacteria</taxon>
        <taxon>Pseudomonadati</taxon>
        <taxon>Bdellovibrionota</taxon>
        <taxon>Bdellovibrionia</taxon>
        <taxon>Bdellovibrionales</taxon>
        <taxon>Pseudobdellovibrionaceae</taxon>
        <taxon>Pseudobdellovibrio</taxon>
    </lineage>
</organism>
<dbReference type="eggNOG" id="COG1580">
    <property type="taxonomic scope" value="Bacteria"/>
</dbReference>
<dbReference type="Pfam" id="PF03748">
    <property type="entry name" value="FliL"/>
    <property type="match status" value="1"/>
</dbReference>
<evidence type="ECO:0000313" key="13">
    <source>
        <dbReference type="Proteomes" id="UP000012040"/>
    </source>
</evidence>
<feature type="chain" id="PRO_5004060541" description="Flagellar protein FliL" evidence="11">
    <location>
        <begin position="22"/>
        <end position="187"/>
    </location>
</feature>
<dbReference type="HOGENOM" id="CLU_099018_2_0_7"/>
<evidence type="ECO:0000313" key="12">
    <source>
        <dbReference type="EMBL" id="AGH95061.1"/>
    </source>
</evidence>
<dbReference type="Proteomes" id="UP000012040">
    <property type="component" value="Chromosome"/>
</dbReference>
<dbReference type="PATRIC" id="fig|1184267.3.peg.853"/>
<keyword evidence="6 10" id="KW-0812">Transmembrane</keyword>
<protein>
    <recommendedName>
        <fullName evidence="10">Flagellar protein FliL</fullName>
    </recommendedName>
</protein>
<evidence type="ECO:0000256" key="9">
    <source>
        <dbReference type="ARBA" id="ARBA00023136"/>
    </source>
</evidence>
<dbReference type="PANTHER" id="PTHR35091">
    <property type="entry name" value="FLAGELLAR PROTEIN FLIL"/>
    <property type="match status" value="1"/>
</dbReference>
<keyword evidence="12" id="KW-0966">Cell projection</keyword>
<evidence type="ECO:0000256" key="3">
    <source>
        <dbReference type="ARBA" id="ARBA00008281"/>
    </source>
</evidence>
<feature type="transmembrane region" description="Helical" evidence="10">
    <location>
        <begin position="33"/>
        <end position="54"/>
    </location>
</feature>
<keyword evidence="12" id="KW-0969">Cilium</keyword>
<gene>
    <name evidence="12" type="ORF">A11Q_843</name>
</gene>
<dbReference type="STRING" id="1184267.A11Q_843"/>
<keyword evidence="11" id="KW-0732">Signal</keyword>
<evidence type="ECO:0000256" key="1">
    <source>
        <dbReference type="ARBA" id="ARBA00002254"/>
    </source>
</evidence>
<dbReference type="GO" id="GO:0005886">
    <property type="term" value="C:plasma membrane"/>
    <property type="evidence" value="ECO:0007669"/>
    <property type="project" value="UniProtKB-SubCell"/>
</dbReference>
<dbReference type="GO" id="GO:0071978">
    <property type="term" value="P:bacterial-type flagellum-dependent swarming motility"/>
    <property type="evidence" value="ECO:0007669"/>
    <property type="project" value="TreeGrafter"/>
</dbReference>
<proteinExistence type="inferred from homology"/>
<dbReference type="AlphaFoldDB" id="M4VAM4"/>
<dbReference type="PANTHER" id="PTHR35091:SF2">
    <property type="entry name" value="FLAGELLAR PROTEIN FLIL"/>
    <property type="match status" value="1"/>
</dbReference>
<evidence type="ECO:0000256" key="5">
    <source>
        <dbReference type="ARBA" id="ARBA00022500"/>
    </source>
</evidence>
<name>M4VAM4_9BACT</name>
<keyword evidence="4 10" id="KW-1003">Cell membrane</keyword>
<comment type="subcellular location">
    <subcellularLocation>
        <location evidence="2">Cell membrane</location>
        <topology evidence="2">Single-pass membrane protein</topology>
    </subcellularLocation>
</comment>
<evidence type="ECO:0000256" key="8">
    <source>
        <dbReference type="ARBA" id="ARBA00022989"/>
    </source>
</evidence>
<sequence length="187" mass="20838">MSGCPKLRISGLALKASPALADPLCMKATVKKILVASMVTMNLAALGLGTYWVFISTVGYEYPNKITEKKLREPASLNEKFAQAPLVYTMDNLVVNLAGVPKRMIMVQVNLDMISPIAFQEIMDFDNRAKARDRIVRILNDKTFDDLETIQGKLFLKDKIVSEVNQVLSKGLVKDVYFSAFVMNSEL</sequence>
<keyword evidence="13" id="KW-1185">Reference proteome</keyword>
<dbReference type="GO" id="GO:0009425">
    <property type="term" value="C:bacterial-type flagellum basal body"/>
    <property type="evidence" value="ECO:0007669"/>
    <property type="project" value="InterPro"/>
</dbReference>
<keyword evidence="9 10" id="KW-0472">Membrane</keyword>
<accession>M4VAM4</accession>
<keyword evidence="5 10" id="KW-0145">Chemotaxis</keyword>
<evidence type="ECO:0000256" key="7">
    <source>
        <dbReference type="ARBA" id="ARBA00022779"/>
    </source>
</evidence>
<feature type="signal peptide" evidence="11">
    <location>
        <begin position="1"/>
        <end position="21"/>
    </location>
</feature>
<evidence type="ECO:0000256" key="4">
    <source>
        <dbReference type="ARBA" id="ARBA00022475"/>
    </source>
</evidence>
<evidence type="ECO:0000256" key="6">
    <source>
        <dbReference type="ARBA" id="ARBA00022692"/>
    </source>
</evidence>
<dbReference type="InterPro" id="IPR005503">
    <property type="entry name" value="FliL"/>
</dbReference>
<evidence type="ECO:0000256" key="11">
    <source>
        <dbReference type="SAM" id="SignalP"/>
    </source>
</evidence>
<comment type="function">
    <text evidence="1 10">Controls the rotational direction of flagella during chemotaxis.</text>
</comment>
<evidence type="ECO:0000256" key="10">
    <source>
        <dbReference type="RuleBase" id="RU364125"/>
    </source>
</evidence>
<reference evidence="12 13" key="1">
    <citation type="journal article" date="2013" name="ISME J.">
        <title>By their genes ye shall know them: genomic signatures of predatory bacteria.</title>
        <authorList>
            <person name="Pasternak Z."/>
            <person name="Pietrokovski S."/>
            <person name="Rotem O."/>
            <person name="Gophna U."/>
            <person name="Lurie-Weinberger M.N."/>
            <person name="Jurkevitch E."/>
        </authorList>
    </citation>
    <scope>NUCLEOTIDE SEQUENCE [LARGE SCALE GENOMIC DNA]</scope>
    <source>
        <strain evidence="12 13">JSS</strain>
    </source>
</reference>
<evidence type="ECO:0000256" key="2">
    <source>
        <dbReference type="ARBA" id="ARBA00004162"/>
    </source>
</evidence>
<comment type="similarity">
    <text evidence="3 10">Belongs to the FliL family.</text>
</comment>